<dbReference type="InterPro" id="IPR027417">
    <property type="entry name" value="P-loop_NTPase"/>
</dbReference>
<dbReference type="SUPFAM" id="SSF52540">
    <property type="entry name" value="P-loop containing nucleoside triphosphate hydrolases"/>
    <property type="match status" value="1"/>
</dbReference>
<dbReference type="Gene3D" id="3.30.420.10">
    <property type="entry name" value="Ribonuclease H-like superfamily/Ribonuclease H"/>
    <property type="match status" value="1"/>
</dbReference>
<keyword evidence="6" id="KW-1185">Reference proteome</keyword>
<dbReference type="InterPro" id="IPR002611">
    <property type="entry name" value="IstB_ATP-bd"/>
</dbReference>
<dbReference type="PANTHER" id="PTHR35004">
    <property type="entry name" value="TRANSPOSASE RV3428C-RELATED"/>
    <property type="match status" value="1"/>
</dbReference>
<dbReference type="Pfam" id="PF01695">
    <property type="entry name" value="IstB_IS21"/>
    <property type="match status" value="1"/>
</dbReference>
<dbReference type="Proteomes" id="UP001611383">
    <property type="component" value="Chromosome"/>
</dbReference>
<comment type="similarity">
    <text evidence="2">Belongs to the transposase IS21/IS408/IS1162 family.</text>
</comment>
<name>A0ABY9X8A4_9BACT</name>
<evidence type="ECO:0000256" key="2">
    <source>
        <dbReference type="ARBA" id="ARBA00009277"/>
    </source>
</evidence>
<protein>
    <submittedName>
        <fullName evidence="5">IS21 family transposase</fullName>
    </submittedName>
</protein>
<dbReference type="InterPro" id="IPR003593">
    <property type="entry name" value="AAA+_ATPase"/>
</dbReference>
<dbReference type="EMBL" id="CP043494">
    <property type="protein sequence ID" value="WNG51624.1"/>
    <property type="molecule type" value="Genomic_DNA"/>
</dbReference>
<organism evidence="5 6">
    <name type="scientific">Archangium minus</name>
    <dbReference type="NCBI Taxonomy" id="83450"/>
    <lineage>
        <taxon>Bacteria</taxon>
        <taxon>Pseudomonadati</taxon>
        <taxon>Myxococcota</taxon>
        <taxon>Myxococcia</taxon>
        <taxon>Myxococcales</taxon>
        <taxon>Cystobacterineae</taxon>
        <taxon>Archangiaceae</taxon>
        <taxon>Archangium</taxon>
    </lineage>
</organism>
<dbReference type="PANTHER" id="PTHR35004:SF7">
    <property type="entry name" value="INTEGRASE PROTEIN"/>
    <property type="match status" value="1"/>
</dbReference>
<sequence>MRTTDAQVRKLMEEMAKHGRLGLASARAGMDRKTARKYVKEGKFPSELKQERTWRTREDPFEEQWDSLAERLKEAPELEAKTLFEELCAREPGRYKPGQLRTLQRRVRQWRAQQGPEKQVFFAQEHRPGEAMQTDFTWAKELEVTVGGEPFAHLLCHPVLPYSNWEWATVCHSESMAAIKRGVQAAVFRLGKVPRYHQTDNSTSATHDLRNGKRGFNAEYLALMKHLGMEPRTIEVGKKEQNGDVEALNGALKRRLLQHLLMRGSRDFESAAAYESWVQSVLEKANRLRGAKVEEELAAMRPLSVQRLVEYSELEVVVTAWSTIRVQHNTYSVPSRLVGQRVRVRVYDDRLEVLHAGKPQLVVDRLVGRNGHRINYRHIIWSLVQKPGAFAQYRYREDLFPSIERLLKASGLSTDKTLATLEQEKLPAKVRRQLPALCEGGFVERAENVLAFGLPGRGKTHVVSAIGHELVQRGYEVLFIPAVLLVQRLLSAKKSLLLEKELRRLDGYDAVIIDDIGYIQQDREEMEVLFTFLAQRYERRSVLITSNLVFSQWDRIFKDAMTTAAAIDRVVHHALILELTGESYRSEKARSRETADKAPRKAPGDE</sequence>
<dbReference type="CDD" id="cd00009">
    <property type="entry name" value="AAA"/>
    <property type="match status" value="1"/>
</dbReference>
<evidence type="ECO:0000313" key="6">
    <source>
        <dbReference type="Proteomes" id="UP001611383"/>
    </source>
</evidence>
<gene>
    <name evidence="5" type="ORF">F0U60_51530</name>
</gene>
<reference evidence="5 6" key="1">
    <citation type="submission" date="2019-08" db="EMBL/GenBank/DDBJ databases">
        <title>Archangium and Cystobacter genomes.</title>
        <authorList>
            <person name="Chen I.-C.K."/>
            <person name="Wielgoss S."/>
        </authorList>
    </citation>
    <scope>NUCLEOTIDE SEQUENCE [LARGE SCALE GENOMIC DNA]</scope>
    <source>
        <strain evidence="5 6">Cbm 6</strain>
    </source>
</reference>
<evidence type="ECO:0000313" key="5">
    <source>
        <dbReference type="EMBL" id="WNG51624.1"/>
    </source>
</evidence>
<dbReference type="InterPro" id="IPR001584">
    <property type="entry name" value="Integrase_cat-core"/>
</dbReference>
<dbReference type="InterPro" id="IPR054353">
    <property type="entry name" value="IstA-like_C"/>
</dbReference>
<dbReference type="NCBIfam" id="NF033546">
    <property type="entry name" value="transpos_IS21"/>
    <property type="match status" value="1"/>
</dbReference>
<dbReference type="InterPro" id="IPR012337">
    <property type="entry name" value="RNaseH-like_sf"/>
</dbReference>
<feature type="region of interest" description="Disordered" evidence="3">
    <location>
        <begin position="585"/>
        <end position="606"/>
    </location>
</feature>
<feature type="domain" description="Integrase catalytic" evidence="4">
    <location>
        <begin position="124"/>
        <end position="310"/>
    </location>
</feature>
<dbReference type="Gene3D" id="3.40.50.300">
    <property type="entry name" value="P-loop containing nucleotide triphosphate hydrolases"/>
    <property type="match status" value="1"/>
</dbReference>
<dbReference type="NCBIfam" id="NF038214">
    <property type="entry name" value="IS21_help_AAA"/>
    <property type="match status" value="1"/>
</dbReference>
<dbReference type="Pfam" id="PF22483">
    <property type="entry name" value="Mu-transpos_C_2"/>
    <property type="match status" value="1"/>
</dbReference>
<dbReference type="PROSITE" id="PS50994">
    <property type="entry name" value="INTEGRASE"/>
    <property type="match status" value="1"/>
</dbReference>
<dbReference type="SMART" id="SM00382">
    <property type="entry name" value="AAA"/>
    <property type="match status" value="1"/>
</dbReference>
<dbReference type="InterPro" id="IPR047661">
    <property type="entry name" value="IstB"/>
</dbReference>
<proteinExistence type="inferred from homology"/>
<evidence type="ECO:0000259" key="4">
    <source>
        <dbReference type="PROSITE" id="PS50994"/>
    </source>
</evidence>
<dbReference type="InterPro" id="IPR036397">
    <property type="entry name" value="RNaseH_sf"/>
</dbReference>
<dbReference type="RefSeq" id="WP_395811897.1">
    <property type="nucleotide sequence ID" value="NZ_CP043494.1"/>
</dbReference>
<evidence type="ECO:0000256" key="3">
    <source>
        <dbReference type="SAM" id="MobiDB-lite"/>
    </source>
</evidence>
<comment type="similarity">
    <text evidence="1">Belongs to the IS21/IS1162 putative ATP-binding protein family.</text>
</comment>
<accession>A0ABY9X8A4</accession>
<evidence type="ECO:0000256" key="1">
    <source>
        <dbReference type="ARBA" id="ARBA00008059"/>
    </source>
</evidence>
<dbReference type="SUPFAM" id="SSF53098">
    <property type="entry name" value="Ribonuclease H-like"/>
    <property type="match status" value="1"/>
</dbReference>